<gene>
    <name evidence="17" type="ORF">METZ01_LOCUS267586</name>
</gene>
<evidence type="ECO:0000256" key="8">
    <source>
        <dbReference type="ARBA" id="ARBA00022777"/>
    </source>
</evidence>
<keyword evidence="6" id="KW-0732">Signal</keyword>
<comment type="subcellular location">
    <subcellularLocation>
        <location evidence="1">Cell membrane</location>
        <topology evidence="1">Single-pass type I membrane protein</topology>
    </subcellularLocation>
</comment>
<keyword evidence="14" id="KW-0675">Receptor</keyword>
<dbReference type="AlphaFoldDB" id="A0A382JTQ0"/>
<keyword evidence="5" id="KW-0812">Transmembrane</keyword>
<evidence type="ECO:0000256" key="7">
    <source>
        <dbReference type="ARBA" id="ARBA00022741"/>
    </source>
</evidence>
<evidence type="ECO:0000259" key="16">
    <source>
        <dbReference type="Pfam" id="PF12810"/>
    </source>
</evidence>
<evidence type="ECO:0000256" key="10">
    <source>
        <dbReference type="ARBA" id="ARBA00022989"/>
    </source>
</evidence>
<reference evidence="17" key="1">
    <citation type="submission" date="2018-05" db="EMBL/GenBank/DDBJ databases">
        <authorList>
            <person name="Lanie J.A."/>
            <person name="Ng W.-L."/>
            <person name="Kazmierczak K.M."/>
            <person name="Andrzejewski T.M."/>
            <person name="Davidsen T.M."/>
            <person name="Wayne K.J."/>
            <person name="Tettelin H."/>
            <person name="Glass J.I."/>
            <person name="Rusch D."/>
            <person name="Podicherti R."/>
            <person name="Tsui H.-C.T."/>
            <person name="Winkler M.E."/>
        </authorList>
    </citation>
    <scope>NUCLEOTIDE SEQUENCE</scope>
</reference>
<evidence type="ECO:0000256" key="9">
    <source>
        <dbReference type="ARBA" id="ARBA00022840"/>
    </source>
</evidence>
<keyword evidence="7" id="KW-0547">Nucleotide-binding</keyword>
<dbReference type="EMBL" id="UINC01075992">
    <property type="protein sequence ID" value="SVC14732.1"/>
    <property type="molecule type" value="Genomic_DNA"/>
</dbReference>
<evidence type="ECO:0000256" key="14">
    <source>
        <dbReference type="ARBA" id="ARBA00023170"/>
    </source>
</evidence>
<evidence type="ECO:0000313" key="17">
    <source>
        <dbReference type="EMBL" id="SVC14732.1"/>
    </source>
</evidence>
<keyword evidence="3" id="KW-1003">Cell membrane</keyword>
<accession>A0A382JTQ0</accession>
<dbReference type="InterPro" id="IPR055163">
    <property type="entry name" value="ALK/LTK-like_GRD"/>
</dbReference>
<proteinExistence type="predicted"/>
<keyword evidence="12" id="KW-0829">Tyrosine-protein kinase</keyword>
<keyword evidence="8" id="KW-0418">Kinase</keyword>
<evidence type="ECO:0000256" key="15">
    <source>
        <dbReference type="ARBA" id="ARBA00023180"/>
    </source>
</evidence>
<dbReference type="GO" id="GO:0005524">
    <property type="term" value="F:ATP binding"/>
    <property type="evidence" value="ECO:0007669"/>
    <property type="project" value="UniProtKB-KW"/>
</dbReference>
<dbReference type="EC" id="2.7.10.1" evidence="2"/>
<dbReference type="GO" id="GO:0005886">
    <property type="term" value="C:plasma membrane"/>
    <property type="evidence" value="ECO:0007669"/>
    <property type="project" value="UniProtKB-SubCell"/>
</dbReference>
<evidence type="ECO:0000256" key="6">
    <source>
        <dbReference type="ARBA" id="ARBA00022729"/>
    </source>
</evidence>
<keyword evidence="10" id="KW-1133">Transmembrane helix</keyword>
<evidence type="ECO:0000256" key="12">
    <source>
        <dbReference type="ARBA" id="ARBA00023137"/>
    </source>
</evidence>
<sequence>MNNKFKNYFFIILSAGLLTTIALAQNTLTFTNAGATGRYGPTQAQVTAAYDGTTLDDAVTINTQGIQEWTVPATAVYTIEAIGAGGGNGDSPETDPGSGAKIKGDFTLTSGTVLKILVGQIGSDGSTSGSAGGGGGGGTFVTKSPYNTDASILVIAGGGNGDSWNYFVIDAPDALTTNSGSGGGAAYGRGGGGGGFSGNGTTNSGGGGISFIGGGHGGAKYSGGGDGGFGGGGGSLYEGGGGGGYTGGSVVNTNSYSTSYPQYGSGSYNTASSNQSNTAGANDGHGQVVITYCTGMCFASIAKAAANSYVDVTFTEGAYNANGGSGALETSDFSLTFSRNGGPATAASISSIKKNDNAAEISASALSGGETVVRMFLNITGSP</sequence>
<name>A0A382JTQ0_9ZZZZ</name>
<protein>
    <recommendedName>
        <fullName evidence="2">receptor protein-tyrosine kinase</fullName>
        <ecNumber evidence="2">2.7.10.1</ecNumber>
    </recommendedName>
</protein>
<evidence type="ECO:0000256" key="2">
    <source>
        <dbReference type="ARBA" id="ARBA00011902"/>
    </source>
</evidence>
<keyword evidence="15" id="KW-0325">Glycoprotein</keyword>
<evidence type="ECO:0000256" key="1">
    <source>
        <dbReference type="ARBA" id="ARBA00004251"/>
    </source>
</evidence>
<dbReference type="PANTHER" id="PTHR31535:SF3">
    <property type="entry name" value="REGULATORY PROTEIN ZESTE"/>
    <property type="match status" value="1"/>
</dbReference>
<keyword evidence="4" id="KW-0808">Transferase</keyword>
<evidence type="ECO:0000256" key="5">
    <source>
        <dbReference type="ARBA" id="ARBA00022692"/>
    </source>
</evidence>
<dbReference type="GO" id="GO:0004714">
    <property type="term" value="F:transmembrane receptor protein tyrosine kinase activity"/>
    <property type="evidence" value="ECO:0007669"/>
    <property type="project" value="UniProtKB-EC"/>
</dbReference>
<dbReference type="Pfam" id="PF12810">
    <property type="entry name" value="ALK_LTK_GRD"/>
    <property type="match status" value="1"/>
</dbReference>
<dbReference type="PANTHER" id="PTHR31535">
    <property type="match status" value="1"/>
</dbReference>
<evidence type="ECO:0000256" key="3">
    <source>
        <dbReference type="ARBA" id="ARBA00022475"/>
    </source>
</evidence>
<keyword evidence="13" id="KW-1015">Disulfide bond</keyword>
<evidence type="ECO:0000256" key="11">
    <source>
        <dbReference type="ARBA" id="ARBA00023136"/>
    </source>
</evidence>
<evidence type="ECO:0000256" key="4">
    <source>
        <dbReference type="ARBA" id="ARBA00022679"/>
    </source>
</evidence>
<keyword evidence="9" id="KW-0067">ATP-binding</keyword>
<feature type="domain" description="ALK/LTK-like glycine-rich" evidence="16">
    <location>
        <begin position="75"/>
        <end position="293"/>
    </location>
</feature>
<feature type="non-terminal residue" evidence="17">
    <location>
        <position position="383"/>
    </location>
</feature>
<keyword evidence="11" id="KW-0472">Membrane</keyword>
<evidence type="ECO:0000256" key="13">
    <source>
        <dbReference type="ARBA" id="ARBA00023157"/>
    </source>
</evidence>
<organism evidence="17">
    <name type="scientific">marine metagenome</name>
    <dbReference type="NCBI Taxonomy" id="408172"/>
    <lineage>
        <taxon>unclassified sequences</taxon>
        <taxon>metagenomes</taxon>
        <taxon>ecological metagenomes</taxon>
    </lineage>
</organism>